<gene>
    <name evidence="1" type="ORF">TrRE_jg97</name>
</gene>
<feature type="non-terminal residue" evidence="1">
    <location>
        <position position="1"/>
    </location>
</feature>
<organism evidence="1 2">
    <name type="scientific">Triparma retinervis</name>
    <dbReference type="NCBI Taxonomy" id="2557542"/>
    <lineage>
        <taxon>Eukaryota</taxon>
        <taxon>Sar</taxon>
        <taxon>Stramenopiles</taxon>
        <taxon>Ochrophyta</taxon>
        <taxon>Bolidophyceae</taxon>
        <taxon>Parmales</taxon>
        <taxon>Triparmaceae</taxon>
        <taxon>Triparma</taxon>
    </lineage>
</organism>
<evidence type="ECO:0000313" key="2">
    <source>
        <dbReference type="Proteomes" id="UP001165082"/>
    </source>
</evidence>
<comment type="caution">
    <text evidence="1">The sequence shown here is derived from an EMBL/GenBank/DDBJ whole genome shotgun (WGS) entry which is preliminary data.</text>
</comment>
<dbReference type="AlphaFoldDB" id="A0A9W7DM72"/>
<dbReference type="OrthoDB" id="439917at2759"/>
<keyword evidence="2" id="KW-1185">Reference proteome</keyword>
<evidence type="ECO:0000313" key="1">
    <source>
        <dbReference type="EMBL" id="GMH47330.1"/>
    </source>
</evidence>
<sequence length="48" mass="5100">GSQTPCDEGYYSNNEESCKICDEGFMCLGASDHRACPPGTSQPNKGQS</sequence>
<name>A0A9W7DM72_9STRA</name>
<reference evidence="1" key="1">
    <citation type="submission" date="2022-07" db="EMBL/GenBank/DDBJ databases">
        <title>Genome analysis of Parmales, a sister group of diatoms, reveals the evolutionary specialization of diatoms from phago-mixotrophs to photoautotrophs.</title>
        <authorList>
            <person name="Ban H."/>
            <person name="Sato S."/>
            <person name="Yoshikawa S."/>
            <person name="Kazumasa Y."/>
            <person name="Nakamura Y."/>
            <person name="Ichinomiya M."/>
            <person name="Saitoh K."/>
            <person name="Sato N."/>
            <person name="Blanc-Mathieu R."/>
            <person name="Endo H."/>
            <person name="Kuwata A."/>
            <person name="Ogata H."/>
        </authorList>
    </citation>
    <scope>NUCLEOTIDE SEQUENCE</scope>
</reference>
<protein>
    <submittedName>
        <fullName evidence="1">Uncharacterized protein</fullName>
    </submittedName>
</protein>
<accession>A0A9W7DM72</accession>
<dbReference type="Proteomes" id="UP001165082">
    <property type="component" value="Unassembled WGS sequence"/>
</dbReference>
<feature type="non-terminal residue" evidence="1">
    <location>
        <position position="48"/>
    </location>
</feature>
<dbReference type="EMBL" id="BRXZ01005632">
    <property type="protein sequence ID" value="GMH47330.1"/>
    <property type="molecule type" value="Genomic_DNA"/>
</dbReference>
<proteinExistence type="predicted"/>